<dbReference type="EMBL" id="JAAAHW010004110">
    <property type="protein sequence ID" value="KAF9978663.1"/>
    <property type="molecule type" value="Genomic_DNA"/>
</dbReference>
<name>A0A9P6M8B5_9FUNG</name>
<dbReference type="OrthoDB" id="2433674at2759"/>
<sequence>VISRMNVSCNHSDIATSSRLTPSEEAELRNIIENKDSTQPSLELSSTHAKVELNRRGGKAAIVVEPSEQNSGPNHKKIQSRLSPPPSLHKYLTAKSTFNNENRSQIQASVVMDNIAELETLATKTNGVGSNSCELAMTTSVSPHEELETSRCHSRGATLELSEQYQTDYKTDQYISNTVIREQQRSVSSGVSIVSASPALISTSDQQQQQQRGSFLYSQVTLHQHHYQHTTASLVLEAEGSRPSTVWLDPVHFKTVFHELAKYTKQFGSLNDQILESMTLYQPMSVTVSSATSPTSARTLHLPEEARKKLKGKDKAMDLEEDRDRIAQCFTEFVVDVWPLIYKPSPGLETVQMTKHQIKMARRLKDAIEVFCGVQAHFQEQAQLVLDVYQDPTELEHVDRIHILKCRHLNNLLIQHPLDAQNIQQLLDKYKCHHNKMETLLEQLQNVWLGIFMLLGDPDQKQIIKLGRRLGINSIHLDGNASSSSSYHVKSKFTSTRKQLAYL</sequence>
<accession>A0A9P6M8B5</accession>
<dbReference type="AlphaFoldDB" id="A0A9P6M8B5"/>
<evidence type="ECO:0000313" key="3">
    <source>
        <dbReference type="Proteomes" id="UP000749646"/>
    </source>
</evidence>
<keyword evidence="3" id="KW-1185">Reference proteome</keyword>
<reference evidence="2" key="1">
    <citation type="journal article" date="2020" name="Fungal Divers.">
        <title>Resolving the Mortierellaceae phylogeny through synthesis of multi-gene phylogenetics and phylogenomics.</title>
        <authorList>
            <person name="Vandepol N."/>
            <person name="Liber J."/>
            <person name="Desiro A."/>
            <person name="Na H."/>
            <person name="Kennedy M."/>
            <person name="Barry K."/>
            <person name="Grigoriev I.V."/>
            <person name="Miller A.N."/>
            <person name="O'Donnell K."/>
            <person name="Stajich J.E."/>
            <person name="Bonito G."/>
        </authorList>
    </citation>
    <scope>NUCLEOTIDE SEQUENCE</scope>
    <source>
        <strain evidence="2">MES-2147</strain>
    </source>
</reference>
<evidence type="ECO:0000313" key="2">
    <source>
        <dbReference type="EMBL" id="KAF9978663.1"/>
    </source>
</evidence>
<dbReference type="Proteomes" id="UP000749646">
    <property type="component" value="Unassembled WGS sequence"/>
</dbReference>
<feature type="non-terminal residue" evidence="2">
    <location>
        <position position="1"/>
    </location>
</feature>
<organism evidence="2 3">
    <name type="scientific">Modicella reniformis</name>
    <dbReference type="NCBI Taxonomy" id="1440133"/>
    <lineage>
        <taxon>Eukaryota</taxon>
        <taxon>Fungi</taxon>
        <taxon>Fungi incertae sedis</taxon>
        <taxon>Mucoromycota</taxon>
        <taxon>Mortierellomycotina</taxon>
        <taxon>Mortierellomycetes</taxon>
        <taxon>Mortierellales</taxon>
        <taxon>Mortierellaceae</taxon>
        <taxon>Modicella</taxon>
    </lineage>
</organism>
<proteinExistence type="predicted"/>
<evidence type="ECO:0000256" key="1">
    <source>
        <dbReference type="SAM" id="MobiDB-lite"/>
    </source>
</evidence>
<comment type="caution">
    <text evidence="2">The sequence shown here is derived from an EMBL/GenBank/DDBJ whole genome shotgun (WGS) entry which is preliminary data.</text>
</comment>
<gene>
    <name evidence="2" type="ORF">BGZ65_006902</name>
</gene>
<protein>
    <submittedName>
        <fullName evidence="2">Uncharacterized protein</fullName>
    </submittedName>
</protein>
<feature type="region of interest" description="Disordered" evidence="1">
    <location>
        <begin position="66"/>
        <end position="86"/>
    </location>
</feature>